<sequence length="789" mass="88761">MYLEFGLYVFTRQIVNTWEFFVSLISRPRQRLLRRRLRSAKTWEEWRTAALDMDAHLGFDEWKAADEDNKYDYPLVRKVKKSLKSLRESGDVKGVMGVLEICVRNNFAGTESVRMYSETFYGTKRLIESYTEEVAKALDFVRTSPDISLPEKRRFYRAINKNYGASALCLSGGAGFGYYHFGVIKAFLDADLLPRVITGTSAGGLVAALTCTRTDEELKEMLVPELADHITACEDSIAVWLRRLMKTGARFDAVSWARKSSYFTRGSMTFREAYERTGRALNVSVIPFDQHSPTKLLNYLTAPDCVIWSAIIASAAVPGILNGVVLMQKTAQGDLKPMNFGSKFKDGSLRVDIPLESLHLLFNVNYSIVSQVNPHVHLFFFAPRGSVGRPVEHRKGQGWRGGFLLSAAEQYLKLELTKNFRVIRDLELLPQLLGSDWSSVFLQRFAGSVTILPKSRIADWTHLLTDPDRKELKRMIQVGESVSWPKLHMIENRLKIERNVLRGRSEVRQALHRSRVTTDSDSTLRVNPVDKRLREQQRYIPLESDAEKGFVSRSKFMKRSHGSGRAPSDSGNAMAPDNNTIRRRRARTASPNLDADLSRVHRNQLEELLGHSMDSNDSSSEREVAAPHDKAEIAAAAAYADGLRPQRSKSFTSSFSFPSFGYRRSSQPSSPTETKKALDRTSTSTPTSPRLTASRLPRWLSPHPEEPPVHIEVTQEEDSEGSSEGVEAMEQEGRMIAQQDFVSQDEDDNALGTTTSEDDSMLSDGEVTVTGERATRSEVRESAAEGTTF</sequence>
<proteinExistence type="predicted"/>
<accession>A0ACC2X459</accession>
<evidence type="ECO:0000313" key="2">
    <source>
        <dbReference type="Proteomes" id="UP001234202"/>
    </source>
</evidence>
<protein>
    <submittedName>
        <fullName evidence="1">Uncharacterized protein</fullName>
    </submittedName>
</protein>
<comment type="caution">
    <text evidence="1">The sequence shown here is derived from an EMBL/GenBank/DDBJ whole genome shotgun (WGS) entry which is preliminary data.</text>
</comment>
<organism evidence="1 2">
    <name type="scientific">Naganishia onofrii</name>
    <dbReference type="NCBI Taxonomy" id="1851511"/>
    <lineage>
        <taxon>Eukaryota</taxon>
        <taxon>Fungi</taxon>
        <taxon>Dikarya</taxon>
        <taxon>Basidiomycota</taxon>
        <taxon>Agaricomycotina</taxon>
        <taxon>Tremellomycetes</taxon>
        <taxon>Filobasidiales</taxon>
        <taxon>Filobasidiaceae</taxon>
        <taxon>Naganishia</taxon>
    </lineage>
</organism>
<name>A0ACC2X459_9TREE</name>
<dbReference type="Proteomes" id="UP001234202">
    <property type="component" value="Unassembled WGS sequence"/>
</dbReference>
<dbReference type="EMBL" id="JASBWV010000027">
    <property type="protein sequence ID" value="KAJ9118810.1"/>
    <property type="molecule type" value="Genomic_DNA"/>
</dbReference>
<keyword evidence="2" id="KW-1185">Reference proteome</keyword>
<evidence type="ECO:0000313" key="1">
    <source>
        <dbReference type="EMBL" id="KAJ9118810.1"/>
    </source>
</evidence>
<reference evidence="1" key="1">
    <citation type="submission" date="2023-04" db="EMBL/GenBank/DDBJ databases">
        <title>Draft Genome sequencing of Naganishia species isolated from polar environments using Oxford Nanopore Technology.</title>
        <authorList>
            <person name="Leo P."/>
            <person name="Venkateswaran K."/>
        </authorList>
    </citation>
    <scope>NUCLEOTIDE SEQUENCE</scope>
    <source>
        <strain evidence="1">DBVPG 5303</strain>
    </source>
</reference>
<gene>
    <name evidence="1" type="ORF">QFC24_006009</name>
</gene>